<gene>
    <name evidence="2" type="ORF">ABWK59_07860</name>
</gene>
<sequence length="665" mass="72290">MPTPRAELSVRDWQLRDLVRDFLVWPTATPPPVLLLIGPPGSGKSTLLGLLRPRLAEVPHAYADLAAPAGAVELPLVSQLGGLAFQLRGRFGSQPVLDLNAFGATLLAAGARADGFDRARVYREIRDAVRGTGRGGGAGEEVIRQLLEQTVSLVNPQLGGLIGQLVGVSRSLWETVQGIRTIRGLPNASHRTAQDFVVELNRQYHATPGERAAAESILVETLLWDLARAYHHDRRRRDRTIGTVLLLDNADSEAGRQLLALIAAARSRMATGGGPPAPPLLVAATARPGRIELPEGRAVRAVGRTADPARPIASATDWRSLAHLHQGPSGAYYPVLLRDLTLEETVERSERWLAEAGQDLPPYRSPERWLGWYVHRATGGHPDAVDALLEAAVLDRPELPWPERISRRFRLPAATPGGSEPRFPPPLRGILDRALADVPAPLRALLPRLAAATDLDRAEGTGALWADHPGLLIEYARLDRHRVPREGSHRTDGAGAALHPLVRTLLLRRLARDGDGWEAAHRALRDGATDTGEENYHALALGGVRAVARHLTERFRAVDARHWCAEYDRISAAPNRLAETEPAAGARGLFDRLVARAAPDSPLASTVTRLLVAGWLRSDPLADPDAALAGDLEQAFLELSWLTGRDADRNPLRERAAAHRENPWL</sequence>
<reference evidence="2" key="1">
    <citation type="submission" date="2024-06" db="EMBL/GenBank/DDBJ databases">
        <title>The genome sequences of Kitasatospora sp. strain HUAS MG31.</title>
        <authorList>
            <person name="Mo P."/>
        </authorList>
    </citation>
    <scope>NUCLEOTIDE SEQUENCE</scope>
    <source>
        <strain evidence="2">HUAS MG31</strain>
    </source>
</reference>
<accession>A0AAU8JSU9</accession>
<dbReference type="InterPro" id="IPR027417">
    <property type="entry name" value="P-loop_NTPase"/>
</dbReference>
<feature type="domain" description="AAA+ ATPase" evidence="1">
    <location>
        <begin position="30"/>
        <end position="297"/>
    </location>
</feature>
<proteinExistence type="predicted"/>
<dbReference type="KEGG" id="kcm:ABWK59_07860"/>
<dbReference type="SMART" id="SM00382">
    <property type="entry name" value="AAA"/>
    <property type="match status" value="1"/>
</dbReference>
<evidence type="ECO:0000313" key="2">
    <source>
        <dbReference type="EMBL" id="XCM78854.1"/>
    </source>
</evidence>
<dbReference type="InterPro" id="IPR003593">
    <property type="entry name" value="AAA+_ATPase"/>
</dbReference>
<protein>
    <recommendedName>
        <fullName evidence="1">AAA+ ATPase domain-containing protein</fullName>
    </recommendedName>
</protein>
<dbReference type="AlphaFoldDB" id="A0AAU8JSU9"/>
<evidence type="ECO:0000259" key="1">
    <source>
        <dbReference type="SMART" id="SM00382"/>
    </source>
</evidence>
<dbReference type="SUPFAM" id="SSF52540">
    <property type="entry name" value="P-loop containing nucleoside triphosphate hydrolases"/>
    <property type="match status" value="2"/>
</dbReference>
<name>A0AAU8JSU9_9ACTN</name>
<organism evidence="2">
    <name type="scientific">Kitasatospora camelliae</name>
    <dbReference type="NCBI Taxonomy" id="3156397"/>
    <lineage>
        <taxon>Bacteria</taxon>
        <taxon>Bacillati</taxon>
        <taxon>Actinomycetota</taxon>
        <taxon>Actinomycetes</taxon>
        <taxon>Kitasatosporales</taxon>
        <taxon>Streptomycetaceae</taxon>
        <taxon>Kitasatospora</taxon>
    </lineage>
</organism>
<dbReference type="EMBL" id="CP159872">
    <property type="protein sequence ID" value="XCM78854.1"/>
    <property type="molecule type" value="Genomic_DNA"/>
</dbReference>
<dbReference type="RefSeq" id="WP_354639071.1">
    <property type="nucleotide sequence ID" value="NZ_CP159872.1"/>
</dbReference>